<dbReference type="Proteomes" id="UP000052023">
    <property type="component" value="Unassembled WGS sequence"/>
</dbReference>
<protein>
    <submittedName>
        <fullName evidence="2">Uncharacterized protein</fullName>
    </submittedName>
</protein>
<organism evidence="2 3">
    <name type="scientific">Bradyrhizobium retamae</name>
    <dbReference type="NCBI Taxonomy" id="1300035"/>
    <lineage>
        <taxon>Bacteria</taxon>
        <taxon>Pseudomonadati</taxon>
        <taxon>Pseudomonadota</taxon>
        <taxon>Alphaproteobacteria</taxon>
        <taxon>Hyphomicrobiales</taxon>
        <taxon>Nitrobacteraceae</taxon>
        <taxon>Bradyrhizobium</taxon>
    </lineage>
</organism>
<reference evidence="2 3" key="1">
    <citation type="submission" date="2014-03" db="EMBL/GenBank/DDBJ databases">
        <title>Bradyrhizobium valentinum sp. nov., isolated from effective nodules of Lupinus mariae-josephae, a lupine endemic of basic-lime soils in Eastern Spain.</title>
        <authorList>
            <person name="Duran D."/>
            <person name="Rey L."/>
            <person name="Navarro A."/>
            <person name="Busquets A."/>
            <person name="Imperial J."/>
            <person name="Ruiz-Argueso T."/>
        </authorList>
    </citation>
    <scope>NUCLEOTIDE SEQUENCE [LARGE SCALE GENOMIC DNA]</scope>
    <source>
        <strain evidence="2 3">Ro19</strain>
    </source>
</reference>
<proteinExistence type="predicted"/>
<accession>A0A0R3NF12</accession>
<comment type="caution">
    <text evidence="2">The sequence shown here is derived from an EMBL/GenBank/DDBJ whole genome shotgun (WGS) entry which is preliminary data.</text>
</comment>
<sequence>MVSTGTRSLRIAFAFRGGPIRWLVLGGTLLIATIAIGATIMAGNFRERALRNSERELENTVLLLARHSDQQFDDFQVVQKDLIAFMRCNGIATLENYKRRMSSHDIHLMLKSKIDALSYVGGVNVFDADGNLINASVTWPPPTVNSADRAFFRTFRSGPQSPEMLVEPVCSRITGAWTTV</sequence>
<feature type="transmembrane region" description="Helical" evidence="1">
    <location>
        <begin position="20"/>
        <end position="45"/>
    </location>
</feature>
<keyword evidence="1" id="KW-0472">Membrane</keyword>
<name>A0A0R3NF12_9BRAD</name>
<evidence type="ECO:0000313" key="2">
    <source>
        <dbReference type="EMBL" id="KRR28230.1"/>
    </source>
</evidence>
<dbReference type="EMBL" id="LLYA01000101">
    <property type="protein sequence ID" value="KRR28230.1"/>
    <property type="molecule type" value="Genomic_DNA"/>
</dbReference>
<dbReference type="CDD" id="cd12914">
    <property type="entry name" value="PDC1_DGC_like"/>
    <property type="match status" value="1"/>
</dbReference>
<keyword evidence="1" id="KW-1133">Transmembrane helix</keyword>
<evidence type="ECO:0000313" key="3">
    <source>
        <dbReference type="Proteomes" id="UP000052023"/>
    </source>
</evidence>
<dbReference type="AlphaFoldDB" id="A0A0R3NF12"/>
<keyword evidence="1" id="KW-0812">Transmembrane</keyword>
<evidence type="ECO:0000256" key="1">
    <source>
        <dbReference type="SAM" id="Phobius"/>
    </source>
</evidence>
<gene>
    <name evidence="2" type="ORF">CQ13_21455</name>
</gene>
<keyword evidence="3" id="KW-1185">Reference proteome</keyword>
<dbReference type="Gene3D" id="3.30.450.20">
    <property type="entry name" value="PAS domain"/>
    <property type="match status" value="1"/>
</dbReference>